<dbReference type="EMBL" id="AP026407">
    <property type="protein sequence ID" value="BDO12717.1"/>
    <property type="molecule type" value="Genomic_DNA"/>
</dbReference>
<accession>A0AAN1Y3B1</accession>
<sequence length="758" mass="81872">MSTYKTKNPLGSAAVKDLYDNAENVDKFVNDRTKEDLEDRLGVLRKTWHGMEMIFSRFIDYITGRGEQAVAAIGWQELGNWAVGLAVDNRQQIVYYNGSWYKYLGELEHVIAGDSPENDGGVWSAENPTGKWSNIGDAALRSNLGSSVPGMGAGISKLEQPGNVQNALREFYADAFPGIDPTGQTSSTQGILDAIAQINSQVDSTYNGDITTYPRLVFRGGVFLAAGLLVKSNIVIEGNDGTLFVPEAGTDASHVWITKGTEATTPSGGAKRLFRPVFRNIKIGYGFQNKFDDVVIAENVGGIKLEHSSYAIMENVEMRYLDGEGLTGESVWDSTIYNLRIMHCGNTRDRNNIKYGLNFGPGSDGTDGSNANRFIGLHIETCPAMMKFGKRSRHNFIIGGKLEGIRNNDPLAYGPSVFEGVDGLQFLGVELSWSNIGHRMFRAVGTTVMNDTSDDDTSDYENDHCRGIEFIGCSTIDSQNLPGDYFEYSSRRGRLNITGGYMHHVRYLLTGSDINLRGVALTQCGPTLGNIGDNVLVEGLMVENHRVLSSGTFNVFSVSGKNNVIRNCEFSTPYGSNSNGCAWIAQSSTADLRVENVTFGGKMQWGIKGAPSAFQYKKFKNLVLADGADYGEIVQGGFSVDGLPTRLINNSGGAVTLMQEVAANTTAIFRGCIHGSASLTIRVENSAGAYVGAATALTDFSISTPQITGNLSNNFSAGGSGTPGDGRFYISSSGNDLSFTNRTTGTVKVYLISINAKM</sequence>
<proteinExistence type="predicted"/>
<evidence type="ECO:0008006" key="3">
    <source>
        <dbReference type="Google" id="ProtNLM"/>
    </source>
</evidence>
<name>A0AAN1Y3B1_9ENTR</name>
<dbReference type="InterPro" id="IPR011050">
    <property type="entry name" value="Pectin_lyase_fold/virulence"/>
</dbReference>
<organism evidence="1 2">
    <name type="scientific">Klebsiella quasipneumoniae subsp. quasipneumoniae</name>
    <dbReference type="NCBI Taxonomy" id="1667327"/>
    <lineage>
        <taxon>Bacteria</taxon>
        <taxon>Pseudomonadati</taxon>
        <taxon>Pseudomonadota</taxon>
        <taxon>Gammaproteobacteria</taxon>
        <taxon>Enterobacterales</taxon>
        <taxon>Enterobacteriaceae</taxon>
        <taxon>Klebsiella/Raoultella group</taxon>
        <taxon>Klebsiella</taxon>
        <taxon>Klebsiella pneumoniae complex</taxon>
    </lineage>
</organism>
<protein>
    <recommendedName>
        <fullName evidence="3">Tail spike TSP1/Gp66 N-terminal domain-containing protein</fullName>
    </recommendedName>
</protein>
<dbReference type="RefSeq" id="WP_261902260.1">
    <property type="nucleotide sequence ID" value="NZ_AP026407.1"/>
</dbReference>
<reference evidence="1" key="1">
    <citation type="submission" date="2022-07" db="EMBL/GenBank/DDBJ databases">
        <title>Complete genome sequence of carbapenem-resistant Klebsiella spp. in Japan.</title>
        <authorList>
            <person name="Maehana S."/>
            <person name="Suzuki M."/>
            <person name="Kitasato H."/>
        </authorList>
    </citation>
    <scope>NUCLEOTIDE SEQUENCE</scope>
    <source>
        <strain evidence="1">KAM644</strain>
    </source>
</reference>
<gene>
    <name evidence="1" type="ORF">KAM644c_17830</name>
</gene>
<dbReference type="SUPFAM" id="SSF51126">
    <property type="entry name" value="Pectin lyase-like"/>
    <property type="match status" value="1"/>
</dbReference>
<dbReference type="AlphaFoldDB" id="A0AAN1Y3B1"/>
<evidence type="ECO:0000313" key="2">
    <source>
        <dbReference type="Proteomes" id="UP001058353"/>
    </source>
</evidence>
<dbReference type="Gene3D" id="2.10.10.80">
    <property type="match status" value="1"/>
</dbReference>
<evidence type="ECO:0000313" key="1">
    <source>
        <dbReference type="EMBL" id="BDO12717.1"/>
    </source>
</evidence>
<dbReference type="Proteomes" id="UP001058353">
    <property type="component" value="Chromosome"/>
</dbReference>